<evidence type="ECO:0000313" key="4">
    <source>
        <dbReference type="Proteomes" id="UP000282837"/>
    </source>
</evidence>
<dbReference type="GO" id="GO:0003700">
    <property type="term" value="F:DNA-binding transcription factor activity"/>
    <property type="evidence" value="ECO:0007669"/>
    <property type="project" value="InterPro"/>
</dbReference>
<dbReference type="AlphaFoldDB" id="A0A3S2UVR9"/>
<dbReference type="Gene3D" id="1.10.1660.10">
    <property type="match status" value="1"/>
</dbReference>
<feature type="domain" description="HTH merR-type" evidence="2">
    <location>
        <begin position="24"/>
        <end position="92"/>
    </location>
</feature>
<dbReference type="InterPro" id="IPR047057">
    <property type="entry name" value="MerR_fam"/>
</dbReference>
<dbReference type="PANTHER" id="PTHR30204:SF15">
    <property type="entry name" value="BLL5018 PROTEIN"/>
    <property type="match status" value="1"/>
</dbReference>
<reference evidence="3 4" key="1">
    <citation type="submission" date="2019-01" db="EMBL/GenBank/DDBJ databases">
        <authorList>
            <person name="Chen W.-M."/>
        </authorList>
    </citation>
    <scope>NUCLEOTIDE SEQUENCE [LARGE SCALE GENOMIC DNA]</scope>
    <source>
        <strain evidence="3 4">FSY-9</strain>
    </source>
</reference>
<dbReference type="EMBL" id="SACO01000003">
    <property type="protein sequence ID" value="RVU06350.1"/>
    <property type="molecule type" value="Genomic_DNA"/>
</dbReference>
<gene>
    <name evidence="3" type="ORF">EOE18_05880</name>
</gene>
<dbReference type="PANTHER" id="PTHR30204">
    <property type="entry name" value="REDOX-CYCLING DRUG-SENSING TRANSCRIPTIONAL ACTIVATOR SOXR"/>
    <property type="match status" value="1"/>
</dbReference>
<protein>
    <submittedName>
        <fullName evidence="3">MerR family transcriptional regulator</fullName>
    </submittedName>
</protein>
<evidence type="ECO:0000256" key="1">
    <source>
        <dbReference type="ARBA" id="ARBA00023125"/>
    </source>
</evidence>
<dbReference type="CDD" id="cd04765">
    <property type="entry name" value="HTH_MlrA-like_sg2"/>
    <property type="match status" value="1"/>
</dbReference>
<comment type="caution">
    <text evidence="3">The sequence shown here is derived from an EMBL/GenBank/DDBJ whole genome shotgun (WGS) entry which is preliminary data.</text>
</comment>
<dbReference type="Pfam" id="PF13411">
    <property type="entry name" value="MerR_1"/>
    <property type="match status" value="1"/>
</dbReference>
<dbReference type="SUPFAM" id="SSF46955">
    <property type="entry name" value="Putative DNA-binding domain"/>
    <property type="match status" value="1"/>
</dbReference>
<dbReference type="Proteomes" id="UP000282837">
    <property type="component" value="Unassembled WGS sequence"/>
</dbReference>
<dbReference type="RefSeq" id="WP_127707163.1">
    <property type="nucleotide sequence ID" value="NZ_SACO01000003.1"/>
</dbReference>
<accession>A0A3S2UVR9</accession>
<organism evidence="3 4">
    <name type="scientific">Novosphingobium umbonatum</name>
    <dbReference type="NCBI Taxonomy" id="1908524"/>
    <lineage>
        <taxon>Bacteria</taxon>
        <taxon>Pseudomonadati</taxon>
        <taxon>Pseudomonadota</taxon>
        <taxon>Alphaproteobacteria</taxon>
        <taxon>Sphingomonadales</taxon>
        <taxon>Sphingomonadaceae</taxon>
        <taxon>Novosphingobium</taxon>
    </lineage>
</organism>
<keyword evidence="4" id="KW-1185">Reference proteome</keyword>
<name>A0A3S2UVR9_9SPHN</name>
<dbReference type="OrthoDB" id="9810140at2"/>
<sequence length="151" mass="16620">METGQGSTSVIALEDGKGAKAFRTIGEVSKALDVRPHVLRYWEEQFPMLQPVKRAGGRRLYRPEDIELVATIDRLVHREGYTLRGARQFLESKGGKAEETIVLTVTEPAPPAPPPQVVEVEVVQVVEAYDKAAVLQQLYAVKAKLNSALAI</sequence>
<dbReference type="PROSITE" id="PS50937">
    <property type="entry name" value="HTH_MERR_2"/>
    <property type="match status" value="1"/>
</dbReference>
<dbReference type="InterPro" id="IPR009061">
    <property type="entry name" value="DNA-bd_dom_put_sf"/>
</dbReference>
<dbReference type="InterPro" id="IPR000551">
    <property type="entry name" value="MerR-type_HTH_dom"/>
</dbReference>
<keyword evidence="1" id="KW-0238">DNA-binding</keyword>
<evidence type="ECO:0000313" key="3">
    <source>
        <dbReference type="EMBL" id="RVU06350.1"/>
    </source>
</evidence>
<dbReference type="SMART" id="SM00422">
    <property type="entry name" value="HTH_MERR"/>
    <property type="match status" value="1"/>
</dbReference>
<proteinExistence type="predicted"/>
<evidence type="ECO:0000259" key="2">
    <source>
        <dbReference type="PROSITE" id="PS50937"/>
    </source>
</evidence>
<dbReference type="GO" id="GO:0003677">
    <property type="term" value="F:DNA binding"/>
    <property type="evidence" value="ECO:0007669"/>
    <property type="project" value="UniProtKB-KW"/>
</dbReference>